<protein>
    <submittedName>
        <fullName evidence="2">Uncharacterized protein</fullName>
    </submittedName>
</protein>
<evidence type="ECO:0000313" key="2">
    <source>
        <dbReference type="EMBL" id="KAJ3509512.1"/>
    </source>
</evidence>
<dbReference type="EMBL" id="JANKHO010000471">
    <property type="protein sequence ID" value="KAJ3509512.1"/>
    <property type="molecule type" value="Genomic_DNA"/>
</dbReference>
<feature type="region of interest" description="Disordered" evidence="1">
    <location>
        <begin position="40"/>
        <end position="109"/>
    </location>
</feature>
<organism evidence="2 3">
    <name type="scientific">Agrocybe chaxingu</name>
    <dbReference type="NCBI Taxonomy" id="84603"/>
    <lineage>
        <taxon>Eukaryota</taxon>
        <taxon>Fungi</taxon>
        <taxon>Dikarya</taxon>
        <taxon>Basidiomycota</taxon>
        <taxon>Agaricomycotina</taxon>
        <taxon>Agaricomycetes</taxon>
        <taxon>Agaricomycetidae</taxon>
        <taxon>Agaricales</taxon>
        <taxon>Agaricineae</taxon>
        <taxon>Strophariaceae</taxon>
        <taxon>Agrocybe</taxon>
    </lineage>
</organism>
<keyword evidence="3" id="KW-1185">Reference proteome</keyword>
<reference evidence="2" key="1">
    <citation type="submission" date="2022-07" db="EMBL/GenBank/DDBJ databases">
        <title>Genome Sequence of Agrocybe chaxingu.</title>
        <authorList>
            <person name="Buettner E."/>
        </authorList>
    </citation>
    <scope>NUCLEOTIDE SEQUENCE</scope>
    <source>
        <strain evidence="2">MP-N11</strain>
    </source>
</reference>
<gene>
    <name evidence="2" type="ORF">NLJ89_g5187</name>
</gene>
<evidence type="ECO:0000313" key="3">
    <source>
        <dbReference type="Proteomes" id="UP001148786"/>
    </source>
</evidence>
<proteinExistence type="predicted"/>
<dbReference type="OrthoDB" id="10591407at2759"/>
<sequence>MSSIQNPLLLLATASEQVQGDRQPRAFDEDKENAAVLVLSSLASRPTKEPSPSPSTTGHGYGLRPRRSLAAIQPPQHSPSYVEEAEIPAGRLPPRWRGDSKVSDTPSSSPQRGFLWNFLTFVGPGRRTPEDERQKPRTLSEAGADNLESFELCIMQRNELEFSTEPVEGFLHGVPKLKHVRMDTKTFKLCTPPGQEVFVWVGESVLGRSLARAISRRSSLDDFRRPGSPAESFTESLLGIYCRSRPMSPSIDGECDRMSLYCDEFPGFYYSGFTREALKQIRRDEGSRNLPMGINLPTSFSASSLTLETVELQEQGNEDALV</sequence>
<dbReference type="Proteomes" id="UP001148786">
    <property type="component" value="Unassembled WGS sequence"/>
</dbReference>
<evidence type="ECO:0000256" key="1">
    <source>
        <dbReference type="SAM" id="MobiDB-lite"/>
    </source>
</evidence>
<name>A0A9W8MV89_9AGAR</name>
<dbReference type="AlphaFoldDB" id="A0A9W8MV89"/>
<comment type="caution">
    <text evidence="2">The sequence shown here is derived from an EMBL/GenBank/DDBJ whole genome shotgun (WGS) entry which is preliminary data.</text>
</comment>
<accession>A0A9W8MV89</accession>